<keyword evidence="3" id="KW-0349">Heme</keyword>
<evidence type="ECO:0000256" key="1">
    <source>
        <dbReference type="ARBA" id="ARBA00004167"/>
    </source>
</evidence>
<sequence>MFRAFISHLRVPVDGQLSAIRQMIEIILPLQIRMHILLPFEPGATEKFKEISSAYEVQQESTFRGTQGKEADGYGQQGLVLAAACMSARLAYPDLALHSSDGKFLDLELIFVLIMRVFLELKLGPRARKSLSLMLISLYVAAMVSYSILWKPRLVIVDPELMKEILSDKLGHFGKPPLNPLVLSKGLAFQEGEGWTKHSRMINPAFHLEKLLGGYRHSQSVVAMEEDGQSSRKL</sequence>
<evidence type="ECO:0000256" key="7">
    <source>
        <dbReference type="ARBA" id="ARBA00023033"/>
    </source>
</evidence>
<dbReference type="InterPro" id="IPR050665">
    <property type="entry name" value="Cytochrome_P450_Monooxygen"/>
</dbReference>
<reference evidence="9" key="1">
    <citation type="journal article" date="2020" name="bioRxiv">
        <title>Hybrid origin of Populus tomentosa Carr. identified through genome sequencing and phylogenomic analysis.</title>
        <authorList>
            <person name="An X."/>
            <person name="Gao K."/>
            <person name="Chen Z."/>
            <person name="Li J."/>
            <person name="Yang X."/>
            <person name="Yang X."/>
            <person name="Zhou J."/>
            <person name="Guo T."/>
            <person name="Zhao T."/>
            <person name="Huang S."/>
            <person name="Miao D."/>
            <person name="Khan W.U."/>
            <person name="Rao P."/>
            <person name="Ye M."/>
            <person name="Lei B."/>
            <person name="Liao W."/>
            <person name="Wang J."/>
            <person name="Ji L."/>
            <person name="Li Y."/>
            <person name="Guo B."/>
            <person name="Mustafa N.S."/>
            <person name="Li S."/>
            <person name="Yun Q."/>
            <person name="Keller S.R."/>
            <person name="Mao J."/>
            <person name="Zhang R."/>
            <person name="Strauss S.H."/>
        </authorList>
    </citation>
    <scope>NUCLEOTIDE SEQUENCE</scope>
    <source>
        <strain evidence="9">GM15</strain>
        <tissue evidence="9">Leaf</tissue>
    </source>
</reference>
<dbReference type="PANTHER" id="PTHR24282:SF94">
    <property type="entry name" value="CYTOCHROME P450 72C1"/>
    <property type="match status" value="1"/>
</dbReference>
<dbReference type="AlphaFoldDB" id="A0A8X8CXC3"/>
<comment type="caution">
    <text evidence="9">The sequence shown here is derived from an EMBL/GenBank/DDBJ whole genome shotgun (WGS) entry which is preliminary data.</text>
</comment>
<evidence type="ECO:0000256" key="5">
    <source>
        <dbReference type="ARBA" id="ARBA00023002"/>
    </source>
</evidence>
<dbReference type="GO" id="GO:0005506">
    <property type="term" value="F:iron ion binding"/>
    <property type="evidence" value="ECO:0007669"/>
    <property type="project" value="InterPro"/>
</dbReference>
<comment type="subcellular location">
    <subcellularLocation>
        <location evidence="1">Membrane</location>
        <topology evidence="1">Single-pass membrane protein</topology>
    </subcellularLocation>
</comment>
<dbReference type="OrthoDB" id="1470350at2759"/>
<evidence type="ECO:0000313" key="10">
    <source>
        <dbReference type="Proteomes" id="UP000886885"/>
    </source>
</evidence>
<accession>A0A8X8CXC3</accession>
<dbReference type="Proteomes" id="UP000886885">
    <property type="component" value="Chromosome 6D"/>
</dbReference>
<evidence type="ECO:0000256" key="8">
    <source>
        <dbReference type="ARBA" id="ARBA00023136"/>
    </source>
</evidence>
<comment type="similarity">
    <text evidence="2">Belongs to the cytochrome P450 family.</text>
</comment>
<dbReference type="PANTHER" id="PTHR24282">
    <property type="entry name" value="CYTOCHROME P450 FAMILY MEMBER"/>
    <property type="match status" value="1"/>
</dbReference>
<name>A0A8X8CXC3_POPTO</name>
<dbReference type="InterPro" id="IPR001128">
    <property type="entry name" value="Cyt_P450"/>
</dbReference>
<dbReference type="Pfam" id="PF00067">
    <property type="entry name" value="p450"/>
    <property type="match status" value="1"/>
</dbReference>
<evidence type="ECO:0000256" key="4">
    <source>
        <dbReference type="ARBA" id="ARBA00022723"/>
    </source>
</evidence>
<keyword evidence="5" id="KW-0560">Oxidoreductase</keyword>
<evidence type="ECO:0000256" key="2">
    <source>
        <dbReference type="ARBA" id="ARBA00010617"/>
    </source>
</evidence>
<keyword evidence="10" id="KW-1185">Reference proteome</keyword>
<evidence type="ECO:0000256" key="6">
    <source>
        <dbReference type="ARBA" id="ARBA00023004"/>
    </source>
</evidence>
<keyword evidence="6" id="KW-0408">Iron</keyword>
<evidence type="ECO:0000256" key="3">
    <source>
        <dbReference type="ARBA" id="ARBA00022617"/>
    </source>
</evidence>
<evidence type="ECO:0000313" key="9">
    <source>
        <dbReference type="EMBL" id="KAG6769925.1"/>
    </source>
</evidence>
<organism evidence="9 10">
    <name type="scientific">Populus tomentosa</name>
    <name type="common">Chinese white poplar</name>
    <dbReference type="NCBI Taxonomy" id="118781"/>
    <lineage>
        <taxon>Eukaryota</taxon>
        <taxon>Viridiplantae</taxon>
        <taxon>Streptophyta</taxon>
        <taxon>Embryophyta</taxon>
        <taxon>Tracheophyta</taxon>
        <taxon>Spermatophyta</taxon>
        <taxon>Magnoliopsida</taxon>
        <taxon>eudicotyledons</taxon>
        <taxon>Gunneridae</taxon>
        <taxon>Pentapetalae</taxon>
        <taxon>rosids</taxon>
        <taxon>fabids</taxon>
        <taxon>Malpighiales</taxon>
        <taxon>Salicaceae</taxon>
        <taxon>Saliceae</taxon>
        <taxon>Populus</taxon>
    </lineage>
</organism>
<dbReference type="EMBL" id="JAAWWB010000012">
    <property type="protein sequence ID" value="KAG6769925.1"/>
    <property type="molecule type" value="Genomic_DNA"/>
</dbReference>
<keyword evidence="4" id="KW-0479">Metal-binding</keyword>
<dbReference type="GO" id="GO:0020037">
    <property type="term" value="F:heme binding"/>
    <property type="evidence" value="ECO:0007669"/>
    <property type="project" value="InterPro"/>
</dbReference>
<proteinExistence type="inferred from homology"/>
<keyword evidence="7" id="KW-0503">Monooxygenase</keyword>
<dbReference type="GO" id="GO:0004497">
    <property type="term" value="F:monooxygenase activity"/>
    <property type="evidence" value="ECO:0007669"/>
    <property type="project" value="UniProtKB-KW"/>
</dbReference>
<keyword evidence="8" id="KW-0472">Membrane</keyword>
<protein>
    <submittedName>
        <fullName evidence="9">Uncharacterized protein</fullName>
    </submittedName>
</protein>
<dbReference type="GO" id="GO:0016020">
    <property type="term" value="C:membrane"/>
    <property type="evidence" value="ECO:0007669"/>
    <property type="project" value="UniProtKB-SubCell"/>
</dbReference>
<gene>
    <name evidence="9" type="ORF">POTOM_025592</name>
</gene>
<dbReference type="GO" id="GO:0016705">
    <property type="term" value="F:oxidoreductase activity, acting on paired donors, with incorporation or reduction of molecular oxygen"/>
    <property type="evidence" value="ECO:0007669"/>
    <property type="project" value="InterPro"/>
</dbReference>